<dbReference type="PANTHER" id="PTHR33121">
    <property type="entry name" value="CYCLIC DI-GMP PHOSPHODIESTERASE PDEF"/>
    <property type="match status" value="1"/>
</dbReference>
<dbReference type="RefSeq" id="WP_420904420.1">
    <property type="nucleotide sequence ID" value="NZ_BAAFGK010000004.1"/>
</dbReference>
<reference evidence="2 3" key="2">
    <citation type="submission" date="2024-09" db="EMBL/GenBank/DDBJ databases">
        <title>Draft genome sequence of Candidatus Magnetaquicoccaceae bacterium FCR-1.</title>
        <authorList>
            <person name="Shimoshige H."/>
            <person name="Shimamura S."/>
            <person name="Taoka A."/>
            <person name="Kobayashi H."/>
            <person name="Maekawa T."/>
        </authorList>
    </citation>
    <scope>NUCLEOTIDE SEQUENCE [LARGE SCALE GENOMIC DNA]</scope>
    <source>
        <strain evidence="2 3">FCR-1</strain>
    </source>
</reference>
<dbReference type="InterPro" id="IPR035919">
    <property type="entry name" value="EAL_sf"/>
</dbReference>
<dbReference type="EMBL" id="BAAFGK010000004">
    <property type="protein sequence ID" value="GAB0056698.1"/>
    <property type="molecule type" value="Genomic_DNA"/>
</dbReference>
<dbReference type="CDD" id="cd01948">
    <property type="entry name" value="EAL"/>
    <property type="match status" value="1"/>
</dbReference>
<dbReference type="InterPro" id="IPR001633">
    <property type="entry name" value="EAL_dom"/>
</dbReference>
<accession>A0ABQ0C735</accession>
<dbReference type="Pfam" id="PF00563">
    <property type="entry name" value="EAL"/>
    <property type="match status" value="1"/>
</dbReference>
<reference evidence="2 3" key="1">
    <citation type="submission" date="2024-05" db="EMBL/GenBank/DDBJ databases">
        <authorList>
            <consortium name="Candidatus Magnetaquicoccaceae bacterium FCR-1 genome sequencing consortium"/>
            <person name="Shimoshige H."/>
            <person name="Shimamura S."/>
            <person name="Taoka A."/>
            <person name="Kobayashi H."/>
            <person name="Maekawa T."/>
        </authorList>
    </citation>
    <scope>NUCLEOTIDE SEQUENCE [LARGE SCALE GENOMIC DNA]</scope>
    <source>
        <strain evidence="2 3">FCR-1</strain>
    </source>
</reference>
<dbReference type="SUPFAM" id="SSF141868">
    <property type="entry name" value="EAL domain-like"/>
    <property type="match status" value="1"/>
</dbReference>
<sequence>MDDRAKTTPDGKARESVNFNDLRTLDRQIIQHDGVFQADFHSWRVGTFFQRIYSTTHQRGVGFEAFCRAIEPDGTTRSATSIFSCINDPEHVVQMDRMRMLLHMKNYMAAEIDDRWLVTNMHPRVMLGVKDPDIQFLADLLDYTGFPPHQLVIALREHAGNFETVLTRTIDQLKELGCLVLFDDFRAESANLDRLWRLSPDIVKLDHSLIVNALKSGRAKRMLFKLVSLIHASGGLVLMEKIETEEEAFLVMRLEADFVQGRYFGSLETRATRRSAVDWDGAFRNLLSQSEREIFKEVHHHNLEMGQYTNEFMECAWAVADDNPLEEAAGRILRMKGVERVYLLDHKGLQVSQNIVPEEKLKRVDMRYKPLWDSYGATWTRRNSFHSAIHNPGVVQFSPPYRSNTSLNICTTLSVSIRKGSHVYVLCCDVEWSEDKIF</sequence>
<name>A0ABQ0C735_9PROT</name>
<organism evidence="2 3">
    <name type="scientific">Candidatus Magnetaquiglobus chichijimensis</name>
    <dbReference type="NCBI Taxonomy" id="3141448"/>
    <lineage>
        <taxon>Bacteria</taxon>
        <taxon>Pseudomonadati</taxon>
        <taxon>Pseudomonadota</taxon>
        <taxon>Magnetococcia</taxon>
        <taxon>Magnetococcales</taxon>
        <taxon>Candidatus Magnetaquicoccaceae</taxon>
        <taxon>Candidatus Magnetaquiglobus</taxon>
    </lineage>
</organism>
<protein>
    <recommendedName>
        <fullName evidence="1">EAL domain-containing protein</fullName>
    </recommendedName>
</protein>
<evidence type="ECO:0000313" key="2">
    <source>
        <dbReference type="EMBL" id="GAB0056698.1"/>
    </source>
</evidence>
<dbReference type="SUPFAM" id="SSF103190">
    <property type="entry name" value="Sensory domain-like"/>
    <property type="match status" value="1"/>
</dbReference>
<comment type="caution">
    <text evidence="2">The sequence shown here is derived from an EMBL/GenBank/DDBJ whole genome shotgun (WGS) entry which is preliminary data.</text>
</comment>
<dbReference type="Proteomes" id="UP001628193">
    <property type="component" value="Unassembled WGS sequence"/>
</dbReference>
<evidence type="ECO:0000259" key="1">
    <source>
        <dbReference type="PROSITE" id="PS50883"/>
    </source>
</evidence>
<dbReference type="PANTHER" id="PTHR33121:SF82">
    <property type="entry name" value="SIGNAL TRANSDUCTION PROTEIN CONTAINING A EAL DOMAIN"/>
    <property type="match status" value="1"/>
</dbReference>
<evidence type="ECO:0000313" key="3">
    <source>
        <dbReference type="Proteomes" id="UP001628193"/>
    </source>
</evidence>
<feature type="domain" description="EAL" evidence="1">
    <location>
        <begin position="29"/>
        <end position="281"/>
    </location>
</feature>
<dbReference type="PROSITE" id="PS50883">
    <property type="entry name" value="EAL"/>
    <property type="match status" value="1"/>
</dbReference>
<keyword evidence="3" id="KW-1185">Reference proteome</keyword>
<dbReference type="Gene3D" id="3.20.20.450">
    <property type="entry name" value="EAL domain"/>
    <property type="match status" value="1"/>
</dbReference>
<dbReference type="Gene3D" id="3.30.450.20">
    <property type="entry name" value="PAS domain"/>
    <property type="match status" value="1"/>
</dbReference>
<proteinExistence type="predicted"/>
<dbReference type="InterPro" id="IPR050706">
    <property type="entry name" value="Cyclic-di-GMP_PDE-like"/>
</dbReference>
<dbReference type="SMART" id="SM00052">
    <property type="entry name" value="EAL"/>
    <property type="match status" value="1"/>
</dbReference>
<gene>
    <name evidence="2" type="ORF">SIID45300_01009</name>
</gene>
<dbReference type="InterPro" id="IPR029151">
    <property type="entry name" value="Sensor-like_sf"/>
</dbReference>